<dbReference type="InterPro" id="IPR000477">
    <property type="entry name" value="RT_dom"/>
</dbReference>
<gene>
    <name evidence="5" type="ORF">C1SCF055_LOCUS18721</name>
</gene>
<dbReference type="SMART" id="SM00355">
    <property type="entry name" value="ZnF_C2H2"/>
    <property type="match status" value="3"/>
</dbReference>
<dbReference type="EMBL" id="CAMXCT020001640">
    <property type="protein sequence ID" value="CAL1145226.1"/>
    <property type="molecule type" value="Genomic_DNA"/>
</dbReference>
<feature type="domain" description="Reverse transcriptase" evidence="4">
    <location>
        <begin position="143"/>
        <end position="422"/>
    </location>
</feature>
<dbReference type="GO" id="GO:0008270">
    <property type="term" value="F:zinc ion binding"/>
    <property type="evidence" value="ECO:0007669"/>
    <property type="project" value="UniProtKB-KW"/>
</dbReference>
<evidence type="ECO:0000313" key="5">
    <source>
        <dbReference type="EMBL" id="CAI3991851.1"/>
    </source>
</evidence>
<comment type="caution">
    <text evidence="5">The sequence shown here is derived from an EMBL/GenBank/DDBJ whole genome shotgun (WGS) entry which is preliminary data.</text>
</comment>
<reference evidence="5" key="1">
    <citation type="submission" date="2022-10" db="EMBL/GenBank/DDBJ databases">
        <authorList>
            <person name="Chen Y."/>
            <person name="Dougan E. K."/>
            <person name="Chan C."/>
            <person name="Rhodes N."/>
            <person name="Thang M."/>
        </authorList>
    </citation>
    <scope>NUCLEOTIDE SEQUENCE</scope>
</reference>
<keyword evidence="8" id="KW-1185">Reference proteome</keyword>
<evidence type="ECO:0000256" key="1">
    <source>
        <dbReference type="PROSITE-ProRule" id="PRU00042"/>
    </source>
</evidence>
<evidence type="ECO:0000259" key="3">
    <source>
        <dbReference type="PROSITE" id="PS50157"/>
    </source>
</evidence>
<dbReference type="PROSITE" id="PS00028">
    <property type="entry name" value="ZINC_FINGER_C2H2_1"/>
    <property type="match status" value="3"/>
</dbReference>
<proteinExistence type="predicted"/>
<feature type="region of interest" description="Disordered" evidence="2">
    <location>
        <begin position="1048"/>
        <end position="1082"/>
    </location>
</feature>
<evidence type="ECO:0000256" key="2">
    <source>
        <dbReference type="SAM" id="MobiDB-lite"/>
    </source>
</evidence>
<sequence>MQGQNSDEDHICYYMARKRRLERVYQVAGEASQARDHFRLYQAIRQLAPKQQFCRLQIRSSDGNIMTPGQEADLLAQWFTELYQDTESPPALPFNWPFTSSEFCEGLRSLPLRKALAPEYVPSPFWKLTAQQVSTYLDPALHEWSSNARFPQCWSDGTLVFLPKTKKRTQTPSELRPISLLEPCGKSVMGMCASQILAHTWQELQRWPQFAYLPARGVDEALHRILQHCRRVRDLIDTYQFRVHMQAQGLERLHLCGGLTISLDLTKAFDMVNRCQLLEGLNQFNIPCDLIELLKAIYQHTAFQFQHKGESRSFETRRGIRQGCRAAPTLWAVFSVMMLRAIAHRISFDWVLACVTLFADDGTFHQVLESEADFHRAIKFIGIALDTIESFNMKVNVSKTVAVLRMVGPLTKNPVHLTHLSRVAFLRAYGAEDPLLLLSELNSATEQRDSQKRHCLDPHDVILLTPAKDFAVQSSLIWEVWHRRGSSREEDLEQVEHRLRIQELLQVARSHQLQALANNAQLLAYFYTRCALCNTFCTTTTGLLQHWKMEHDREFRQHEPFNTALLQACIETNPCQFCGACFKRTHRCHIIRQVALLMVQHGIDMQVSEDATSLTCPYCQKVYTTRHGLQSHVNVYHMAEQACEHFKPEEVEMYCLVHQAVQTEEAEDLLGNPSIQHFLANTLSFERQQMPQVVALPPDQLLSPEDYIEPLTRLGHVQALYKMSHLKYQLSTICQVCGLACENAEALRLHLHAAHSDHLQEVQTLRELLVWTLFGDLGCFCNPSHGWGTAAHECTGLIQLALVIHELRMQIVVPWAFNSTDVVHLLSDMMPLPSVQRVGLALMSRQFYWIWQDPILLRTLATRCLLCQEAVDLQCIHAHLRVFHQVEPERVWYMVQQLCQVYANLMMEGAHCEWCRELMPSYFTDDELQYDPEEHLKSCPMMTQMALLLMMPRWSKPMLPLHTWPRQEDIAENHRLLELRIWQHNADPSDTYGMSLDIIAKSGLDFAQDAWIADGLMYRVSDAMEDQDSMVKIWGNLLTEAQLKGLGITESNQQTSNKRHKGDKADNKGRSKPASKPASEMMSVPKDLMINMAKLVLKHEDTLNTLLQESEFVLHLAPGEGSLLPLLLMKSQEWHKGPKTIPLRHTLAVSMMMVLEERLTKLANADTASDLFQACIQQNLITKEKTMPYLRWDASQSRLTPSNAPHLPLEQVQRSLTNILRLMGDKEVTLRYHALKRTPDSSPSSQPIPWLWTVSMRHTPELWNEIANLCYHSIWRLILANLKPQSLQRQPLAQQLGKMLQK</sequence>
<dbReference type="Proteomes" id="UP001152797">
    <property type="component" value="Unassembled WGS sequence"/>
</dbReference>
<organism evidence="5">
    <name type="scientific">Cladocopium goreaui</name>
    <dbReference type="NCBI Taxonomy" id="2562237"/>
    <lineage>
        <taxon>Eukaryota</taxon>
        <taxon>Sar</taxon>
        <taxon>Alveolata</taxon>
        <taxon>Dinophyceae</taxon>
        <taxon>Suessiales</taxon>
        <taxon>Symbiodiniaceae</taxon>
        <taxon>Cladocopium</taxon>
    </lineage>
</organism>
<dbReference type="EMBL" id="CAMXCT030001640">
    <property type="protein sequence ID" value="CAL4779163.1"/>
    <property type="molecule type" value="Genomic_DNA"/>
</dbReference>
<protein>
    <submittedName>
        <fullName evidence="7">LINE-1 retrotransposable element ORF2 protein (ORF2p)</fullName>
    </submittedName>
</protein>
<name>A0A9P1FXJ8_9DINO</name>
<feature type="domain" description="C2H2-type" evidence="3">
    <location>
        <begin position="614"/>
        <end position="642"/>
    </location>
</feature>
<evidence type="ECO:0000313" key="8">
    <source>
        <dbReference type="Proteomes" id="UP001152797"/>
    </source>
</evidence>
<dbReference type="OrthoDB" id="410845at2759"/>
<evidence type="ECO:0000259" key="4">
    <source>
        <dbReference type="PROSITE" id="PS50878"/>
    </source>
</evidence>
<evidence type="ECO:0000313" key="6">
    <source>
        <dbReference type="EMBL" id="CAL1145226.1"/>
    </source>
</evidence>
<keyword evidence="1" id="KW-0862">Zinc</keyword>
<evidence type="ECO:0000313" key="7">
    <source>
        <dbReference type="EMBL" id="CAL4779163.1"/>
    </source>
</evidence>
<dbReference type="PROSITE" id="PS50157">
    <property type="entry name" value="ZINC_FINGER_C2H2_2"/>
    <property type="match status" value="1"/>
</dbReference>
<dbReference type="InterPro" id="IPR013087">
    <property type="entry name" value="Znf_C2H2_type"/>
</dbReference>
<keyword evidence="1" id="KW-0863">Zinc-finger</keyword>
<dbReference type="Pfam" id="PF00078">
    <property type="entry name" value="RVT_1"/>
    <property type="match status" value="1"/>
</dbReference>
<accession>A0A9P1FXJ8</accession>
<dbReference type="PROSITE" id="PS50878">
    <property type="entry name" value="RT_POL"/>
    <property type="match status" value="1"/>
</dbReference>
<dbReference type="EMBL" id="CAMXCT010001640">
    <property type="protein sequence ID" value="CAI3991851.1"/>
    <property type="molecule type" value="Genomic_DNA"/>
</dbReference>
<keyword evidence="1" id="KW-0479">Metal-binding</keyword>
<dbReference type="PANTHER" id="PTHR19446">
    <property type="entry name" value="REVERSE TRANSCRIPTASES"/>
    <property type="match status" value="1"/>
</dbReference>
<reference evidence="6" key="2">
    <citation type="submission" date="2024-04" db="EMBL/GenBank/DDBJ databases">
        <authorList>
            <person name="Chen Y."/>
            <person name="Shah S."/>
            <person name="Dougan E. K."/>
            <person name="Thang M."/>
            <person name="Chan C."/>
        </authorList>
    </citation>
    <scope>NUCLEOTIDE SEQUENCE [LARGE SCALE GENOMIC DNA]</scope>
</reference>